<dbReference type="Proteomes" id="UP001151760">
    <property type="component" value="Unassembled WGS sequence"/>
</dbReference>
<keyword evidence="3" id="KW-0227">DNA damage</keyword>
<evidence type="ECO:0000256" key="6">
    <source>
        <dbReference type="ARBA" id="ARBA00023125"/>
    </source>
</evidence>
<sequence>MISRFYEWKKDGSKKQPYYIHLKDDRPLVFAALYDSWKNSEGEIQYTFTILTTSSSPALGWLHDRMPVILGNKESTDEWLDGSSSSKFDALLKPYEEPDLVWYPVTPAMGKPSFDGPECIKEIQVKTEEIKPISMFFAKKVTKKEDQSEPQLTTPHKELVKTEKLKNPKDEPETADNNQEPYSEKVSDESKSTVTTVGLSTLPLKREYNEFSSDIKPSLDEADKQYSSPAKKKGNIKGAGDKQKTLFSYFGKGTLNTLSSTNTTTLAVSLMLAEF</sequence>
<accession>A0ABQ5CL55</accession>
<reference evidence="9" key="2">
    <citation type="submission" date="2022-01" db="EMBL/GenBank/DDBJ databases">
        <authorList>
            <person name="Yamashiro T."/>
            <person name="Shiraishi A."/>
            <person name="Satake H."/>
            <person name="Nakayama K."/>
        </authorList>
    </citation>
    <scope>NUCLEOTIDE SEQUENCE</scope>
</reference>
<evidence type="ECO:0000256" key="8">
    <source>
        <dbReference type="SAM" id="MobiDB-lite"/>
    </source>
</evidence>
<dbReference type="InterPro" id="IPR036590">
    <property type="entry name" value="SRAP-like"/>
</dbReference>
<name>A0ABQ5CL55_9ASTR</name>
<feature type="region of interest" description="Disordered" evidence="8">
    <location>
        <begin position="142"/>
        <end position="198"/>
    </location>
</feature>
<keyword evidence="2" id="KW-0645">Protease</keyword>
<evidence type="ECO:0000256" key="1">
    <source>
        <dbReference type="ARBA" id="ARBA00008136"/>
    </source>
</evidence>
<comment type="similarity">
    <text evidence="1">Belongs to the SOS response-associated peptidase family.</text>
</comment>
<dbReference type="PANTHER" id="PTHR13604:SF0">
    <property type="entry name" value="ABASIC SITE PROCESSING PROTEIN HMCES"/>
    <property type="match status" value="1"/>
</dbReference>
<keyword evidence="4" id="KW-0378">Hydrolase</keyword>
<keyword evidence="5" id="KW-0190">Covalent protein-DNA linkage</keyword>
<evidence type="ECO:0000256" key="2">
    <source>
        <dbReference type="ARBA" id="ARBA00022670"/>
    </source>
</evidence>
<dbReference type="Gene3D" id="3.90.1680.10">
    <property type="entry name" value="SOS response associated peptidase-like"/>
    <property type="match status" value="1"/>
</dbReference>
<feature type="compositionally biased region" description="Basic and acidic residues" evidence="8">
    <location>
        <begin position="182"/>
        <end position="191"/>
    </location>
</feature>
<gene>
    <name evidence="9" type="ORF">Tco_0907308</name>
</gene>
<evidence type="ECO:0000313" key="9">
    <source>
        <dbReference type="EMBL" id="GJT27033.1"/>
    </source>
</evidence>
<dbReference type="Pfam" id="PF02586">
    <property type="entry name" value="SRAP"/>
    <property type="match status" value="1"/>
</dbReference>
<protein>
    <submittedName>
        <fullName evidence="9">Embryonic stem cell-specific 5-hydroxymethylcytosine-binding protein</fullName>
    </submittedName>
</protein>
<organism evidence="9 10">
    <name type="scientific">Tanacetum coccineum</name>
    <dbReference type="NCBI Taxonomy" id="301880"/>
    <lineage>
        <taxon>Eukaryota</taxon>
        <taxon>Viridiplantae</taxon>
        <taxon>Streptophyta</taxon>
        <taxon>Embryophyta</taxon>
        <taxon>Tracheophyta</taxon>
        <taxon>Spermatophyta</taxon>
        <taxon>Magnoliopsida</taxon>
        <taxon>eudicotyledons</taxon>
        <taxon>Gunneridae</taxon>
        <taxon>Pentapetalae</taxon>
        <taxon>asterids</taxon>
        <taxon>campanulids</taxon>
        <taxon>Asterales</taxon>
        <taxon>Asteraceae</taxon>
        <taxon>Asteroideae</taxon>
        <taxon>Anthemideae</taxon>
        <taxon>Anthemidinae</taxon>
        <taxon>Tanacetum</taxon>
    </lineage>
</organism>
<dbReference type="PANTHER" id="PTHR13604">
    <property type="entry name" value="DC12-RELATED"/>
    <property type="match status" value="1"/>
</dbReference>
<keyword evidence="7" id="KW-0456">Lyase</keyword>
<dbReference type="EMBL" id="BQNB010014342">
    <property type="protein sequence ID" value="GJT27033.1"/>
    <property type="molecule type" value="Genomic_DNA"/>
</dbReference>
<keyword evidence="6" id="KW-0238">DNA-binding</keyword>
<reference evidence="9" key="1">
    <citation type="journal article" date="2022" name="Int. J. Mol. Sci.">
        <title>Draft Genome of Tanacetum Coccineum: Genomic Comparison of Closely Related Tanacetum-Family Plants.</title>
        <authorList>
            <person name="Yamashiro T."/>
            <person name="Shiraishi A."/>
            <person name="Nakayama K."/>
            <person name="Satake H."/>
        </authorList>
    </citation>
    <scope>NUCLEOTIDE SEQUENCE</scope>
</reference>
<dbReference type="SUPFAM" id="SSF143081">
    <property type="entry name" value="BB1717-like"/>
    <property type="match status" value="1"/>
</dbReference>
<proteinExistence type="inferred from homology"/>
<evidence type="ECO:0000256" key="5">
    <source>
        <dbReference type="ARBA" id="ARBA00023124"/>
    </source>
</evidence>
<keyword evidence="10" id="KW-1185">Reference proteome</keyword>
<feature type="region of interest" description="Disordered" evidence="8">
    <location>
        <begin position="211"/>
        <end position="239"/>
    </location>
</feature>
<evidence type="ECO:0000256" key="4">
    <source>
        <dbReference type="ARBA" id="ARBA00022801"/>
    </source>
</evidence>
<comment type="caution">
    <text evidence="9">The sequence shown here is derived from an EMBL/GenBank/DDBJ whole genome shotgun (WGS) entry which is preliminary data.</text>
</comment>
<evidence type="ECO:0000256" key="7">
    <source>
        <dbReference type="ARBA" id="ARBA00023239"/>
    </source>
</evidence>
<feature type="compositionally biased region" description="Basic and acidic residues" evidence="8">
    <location>
        <begin position="155"/>
        <end position="172"/>
    </location>
</feature>
<dbReference type="InterPro" id="IPR003738">
    <property type="entry name" value="SRAP"/>
</dbReference>
<evidence type="ECO:0000256" key="3">
    <source>
        <dbReference type="ARBA" id="ARBA00022763"/>
    </source>
</evidence>
<evidence type="ECO:0000313" key="10">
    <source>
        <dbReference type="Proteomes" id="UP001151760"/>
    </source>
</evidence>